<evidence type="ECO:0000256" key="13">
    <source>
        <dbReference type="SAM" id="MobiDB-lite"/>
    </source>
</evidence>
<dbReference type="GO" id="GO:0030139">
    <property type="term" value="C:endocytic vesicle"/>
    <property type="evidence" value="ECO:0007669"/>
    <property type="project" value="TreeGrafter"/>
</dbReference>
<dbReference type="InterPro" id="IPR036114">
    <property type="entry name" value="MYSc_Myo6"/>
</dbReference>
<feature type="domain" description="Myosin motor" evidence="14">
    <location>
        <begin position="1298"/>
        <end position="2002"/>
    </location>
</feature>
<comment type="caution">
    <text evidence="15">The sequence shown here is derived from an EMBL/GenBank/DDBJ whole genome shotgun (WGS) entry which is preliminary data.</text>
</comment>
<gene>
    <name evidence="15" type="ORF">KQX54_021597</name>
</gene>
<dbReference type="GO" id="GO:0009888">
    <property type="term" value="P:tissue development"/>
    <property type="evidence" value="ECO:0007669"/>
    <property type="project" value="UniProtKB-ARBA"/>
</dbReference>
<evidence type="ECO:0000256" key="8">
    <source>
        <dbReference type="ARBA" id="ARBA00023123"/>
    </source>
</evidence>
<dbReference type="GO" id="GO:0048513">
    <property type="term" value="P:animal organ development"/>
    <property type="evidence" value="ECO:0007669"/>
    <property type="project" value="UniProtKB-ARBA"/>
</dbReference>
<dbReference type="GO" id="GO:0007015">
    <property type="term" value="P:actin filament organization"/>
    <property type="evidence" value="ECO:0007669"/>
    <property type="project" value="TreeGrafter"/>
</dbReference>
<dbReference type="PANTHER" id="PTHR13140:SF745">
    <property type="entry name" value="UNCONVENTIONAL MYOSIN-VI"/>
    <property type="match status" value="1"/>
</dbReference>
<feature type="coiled-coil region" evidence="12">
    <location>
        <begin position="860"/>
        <end position="1005"/>
    </location>
</feature>
<dbReference type="GO" id="GO:0048731">
    <property type="term" value="P:system development"/>
    <property type="evidence" value="ECO:0007669"/>
    <property type="project" value="UniProtKB-ARBA"/>
</dbReference>
<evidence type="ECO:0000256" key="9">
    <source>
        <dbReference type="ARBA" id="ARBA00023175"/>
    </source>
</evidence>
<evidence type="ECO:0000256" key="4">
    <source>
        <dbReference type="ARBA" id="ARBA00022553"/>
    </source>
</evidence>
<feature type="region of interest" description="Actin-binding" evidence="11">
    <location>
        <begin position="668"/>
        <end position="690"/>
    </location>
</feature>
<dbReference type="CDD" id="cd21759">
    <property type="entry name" value="CBD_MYO6-like"/>
    <property type="match status" value="1"/>
</dbReference>
<comment type="similarity">
    <text evidence="2 11">Belongs to the TRAFAC class myosin-kinesin ATPase superfamily. Myosin family.</text>
</comment>
<reference evidence="15 16" key="1">
    <citation type="journal article" date="2021" name="J. Hered.">
        <title>A chromosome-level genome assembly of the parasitoid wasp, Cotesia glomerata (Hymenoptera: Braconidae).</title>
        <authorList>
            <person name="Pinto B.J."/>
            <person name="Weis J.J."/>
            <person name="Gamble T."/>
            <person name="Ode P.J."/>
            <person name="Paul R."/>
            <person name="Zaspel J.M."/>
        </authorList>
    </citation>
    <scope>NUCLEOTIDE SEQUENCE [LARGE SCALE GENOMIC DNA]</scope>
    <source>
        <strain evidence="15">CgM1</strain>
    </source>
</reference>
<dbReference type="Gene3D" id="2.30.30.360">
    <property type="entry name" value="Myosin S1 fragment, N-terminal"/>
    <property type="match status" value="1"/>
</dbReference>
<dbReference type="Pfam" id="PF21521">
    <property type="entry name" value="MYO6_lever"/>
    <property type="match status" value="1"/>
</dbReference>
<sequence>MGKVLLDFVSPGDGSRKYVGVITMDNQQVWVRDQKEGFIIGKFTDMVDGDALIVPLDPKYPQRTCPLDEVYPAGEYTKDVEDNCALMYLNEATLLNNIRTRYFKDKIYSYVANILIAVNPYCPVKDLYSRQTIKAYQGKSLGETPPHVFAIADKSFRDMKVLKQSQSIIVSGESGAGKTESTKYLLRYLCDLWGSTAGPIEQKILDANPVLEAFGNAKTKRNNNSSRFGKFMEVHFDNKCQVVGGFISHYLLEKSRICLQSPDERNYHIFYMMCAGAPAELRSKLGITKPDDFHYLKNGCSQYFCNEKSEKKLNEAQKSRNHLEKGGLSDPILDDVDGFSTVDQAFTRLGLTEVERMEIYTMVAAVLHLGNIVFEDNPEDTRGGCRIAGSTAKSVTMSAKLLGVDPEELKEALVSKVMQTSRGGYKGTVIMVPLKIYEANNARDALAKAIYSKLFDHIVMRINKSIPFKASSYYIGVLDIAGFEYFKVNSFEQFCINYCNEKLQQFFNERILKFEQELYAKESLNIPKISYVDNQDCIDLIEAKMNGIFSLLDEESKLPTQSFAHFTSEVHRTWNGHFRITLPRTSKLKAHRELRDDEGFVIRHFAGGVCYQTNQFIEKNNDALHASLEGLIQESGNNFLRTQFANHSASQKGKLTFISVGSKFKTQLGELMDKLKSNGTNFVRCIKPNNEMVDHSFDGSSILGQLRCSGMTSVLELMEHGYPSRVPFQELYNMYKSYLPPELAKLEPRFFCEALLQSLKLNNKDFKFGITRVFFKPGKFAEFDRIMKSDPENLKKLVAEVKKWLLKSRWNKIQFCALSVIKLKNKIIYRRNHLIVIQKNARMFIAMKQHQPRIKGIMKIKNLKSQLIEMQEIANQLKSARDKSIEDIKNLQLEIDVALKKIKMEQNIKSTEIENLYTKLRIAVNNEMTNLQDKVQQQKVEEQKLRKLQAEMEIERKKKAEELAKKKEEEENKKKKMDIEARRKAEEEQRKRLEEEDQKAALSLQAQLEKEAMEESHYRELLEQERRDHDLAVRLAQESNGQVEDSPPPIRNGSDVRVTTTNNNRLNRSEQVRNHQAMMANKKYDLSKWKYSELRDAINTSCDIELLEACRHEFHRRLKVYHAWKARNRRRTTMDENERAPKSIMEAAARSSRNPLKHQITETSQRYFRIPFVRPNAAGQTENPNAGSKRGWWYAHFDGQYVARQMELHPDKPPILLVAGVDDMQMCELSLEETGLTRKRGAEILEHEFNREWERHGGKPYIIPGELWVPDPKEGFKRVEKKNVAASNLQFPVGDYKKDENDNCALMFLNEATLLNNIKIRYEKGKIYTYVAHILIAVNPYYQIQDLYSERTIKTYQGKSLGEKPPHIFAIADKSYRDMETDEQSQSIIVSGESGAGKTESTKYLLRYLCKLKGSSDDSLEQKILDANPVLEAFGNAKTKRNNNSSRFGKFMKVYFGEESRIVGGSVADYLLEKSRICLQNSDERNYHIFYMLCAGAPAELRSELGITKPDDFLYLKNGCNQYFCNEASEKKLNKSQKSRSHLEKGGLSDPILDDFLGFSTVDQGFTRLGLTEVERKEIYSTVAAVLHLGNIVFEDIPNDSSDGCRIAGSTVKSVTMSANLLGVNPEELKETLIFKKIQRLTEVVKSSLRADKAENARNALAKAVYSKLFDYIVSRINKSIPSESFSYYIGVLDIAGFESFEVNSFEQFCINFCNEKLQQFFNKRILKSEQELYKRENLNVPKISYDDNKVCIKMIEDSEKGIFSILDEFMRLPDPKPESFTIRVHETWKNNANLERPSTKRGALCQLKNDEGFLIKHFAGDVCYQTNQFIEKNNDALHSSLEELMQKSGNELLRTHFVNNPASNIKKRAIQSVGSKFKKQLRELMDELENNGTNFVRCIKPNNEMVPHKFDGSSVLSQLKYSGMTSVLELMEHGYPSRVHFEELYDMYKPYLTLELAELEKKVFCEALFRSLELKDEDFKFGKKRVFFKPGKFAEFDKIMKSDEKEMKQLVINVKKWLRESRIAKLEELKQQLLQMEKIANQLKSTGGDRIEDIKNFETKINDALEKIKVDKNMKPAKIDDMYTKLKTAIDNSMIKLEKELEQQREEERRLAEEAERERKRQEKLARIRRIKLEEERLEKERLEKERLEEARNATDIPNASKWNYSQLYAGFYSDDPNRKQASLTEIRKRLEVYRKWKAENDTE</sequence>
<dbReference type="GO" id="GO:0005516">
    <property type="term" value="F:calmodulin binding"/>
    <property type="evidence" value="ECO:0007669"/>
    <property type="project" value="UniProtKB-KW"/>
</dbReference>
<feature type="coiled-coil region" evidence="12">
    <location>
        <begin position="2001"/>
        <end position="2047"/>
    </location>
</feature>
<name>A0AAV7J740_COTGL</name>
<dbReference type="FunFam" id="1.10.10.820:FF:000001">
    <property type="entry name" value="Myosin heavy chain"/>
    <property type="match status" value="2"/>
</dbReference>
<feature type="domain" description="Myosin motor" evidence="14">
    <location>
        <begin position="78"/>
        <end position="788"/>
    </location>
</feature>
<dbReference type="Gene3D" id="3.40.850.10">
    <property type="entry name" value="Kinesin motor domain"/>
    <property type="match status" value="2"/>
</dbReference>
<dbReference type="InterPro" id="IPR032412">
    <property type="entry name" value="Myosin-VI_CBD"/>
</dbReference>
<evidence type="ECO:0000259" key="14">
    <source>
        <dbReference type="PROSITE" id="PS51456"/>
    </source>
</evidence>
<dbReference type="PRINTS" id="PR00193">
    <property type="entry name" value="MYOSINHEAVY"/>
</dbReference>
<keyword evidence="9 11" id="KW-0505">Motor protein</keyword>
<evidence type="ECO:0000256" key="11">
    <source>
        <dbReference type="PROSITE-ProRule" id="PRU00782"/>
    </source>
</evidence>
<dbReference type="GO" id="GO:0009653">
    <property type="term" value="P:anatomical structure morphogenesis"/>
    <property type="evidence" value="ECO:0007669"/>
    <property type="project" value="UniProtKB-ARBA"/>
</dbReference>
<dbReference type="Gene3D" id="1.20.120.720">
    <property type="entry name" value="Myosin VI head, motor domain, U50 subdomain"/>
    <property type="match status" value="2"/>
</dbReference>
<dbReference type="InterPro" id="IPR008989">
    <property type="entry name" value="Myosin_S1_N"/>
</dbReference>
<feature type="region of interest" description="Disordered" evidence="13">
    <location>
        <begin position="1038"/>
        <end position="1060"/>
    </location>
</feature>
<dbReference type="SMART" id="SM00242">
    <property type="entry name" value="MYSc"/>
    <property type="match status" value="2"/>
</dbReference>
<dbReference type="CDD" id="cd01382">
    <property type="entry name" value="MYSc_Myo6"/>
    <property type="match status" value="1"/>
</dbReference>
<dbReference type="FunFam" id="3.40.850.10:FF:000018">
    <property type="entry name" value="unconventional myosin-VI isoform X1"/>
    <property type="match status" value="1"/>
</dbReference>
<proteinExistence type="inferred from homology"/>
<dbReference type="CDD" id="cd21958">
    <property type="entry name" value="MyUb_Myo6"/>
    <property type="match status" value="1"/>
</dbReference>
<dbReference type="Pfam" id="PF00063">
    <property type="entry name" value="Myosin_head"/>
    <property type="match status" value="2"/>
</dbReference>
<evidence type="ECO:0000256" key="3">
    <source>
        <dbReference type="ARBA" id="ARBA00022490"/>
    </source>
</evidence>
<keyword evidence="3" id="KW-0963">Cytoplasm</keyword>
<keyword evidence="10 11" id="KW-0009">Actin-binding</keyword>
<evidence type="ECO:0000313" key="16">
    <source>
        <dbReference type="Proteomes" id="UP000826195"/>
    </source>
</evidence>
<dbReference type="EMBL" id="JAHXZJ010000001">
    <property type="protein sequence ID" value="KAH0568900.1"/>
    <property type="molecule type" value="Genomic_DNA"/>
</dbReference>
<dbReference type="Gene3D" id="1.10.10.820">
    <property type="match status" value="2"/>
</dbReference>
<dbReference type="PROSITE" id="PS51456">
    <property type="entry name" value="MYOSIN_MOTOR"/>
    <property type="match status" value="2"/>
</dbReference>
<dbReference type="GO" id="GO:0030048">
    <property type="term" value="P:actin filament-based movement"/>
    <property type="evidence" value="ECO:0007669"/>
    <property type="project" value="TreeGrafter"/>
</dbReference>
<keyword evidence="16" id="KW-1185">Reference proteome</keyword>
<dbReference type="Gene3D" id="3.30.70.1590">
    <property type="match status" value="2"/>
</dbReference>
<feature type="binding site" evidence="11">
    <location>
        <begin position="172"/>
        <end position="179"/>
    </location>
    <ligand>
        <name>ATP</name>
        <dbReference type="ChEBI" id="CHEBI:30616"/>
    </ligand>
</feature>
<dbReference type="Gene3D" id="1.20.58.530">
    <property type="match status" value="2"/>
</dbReference>
<dbReference type="GO" id="GO:0000146">
    <property type="term" value="F:microfilament motor activity"/>
    <property type="evidence" value="ECO:0007669"/>
    <property type="project" value="TreeGrafter"/>
</dbReference>
<evidence type="ECO:0000256" key="10">
    <source>
        <dbReference type="ARBA" id="ARBA00023203"/>
    </source>
</evidence>
<dbReference type="InterPro" id="IPR036961">
    <property type="entry name" value="Kinesin_motor_dom_sf"/>
</dbReference>
<dbReference type="CDD" id="cd22249">
    <property type="entry name" value="UDM1_RNF168_RNF169-like"/>
    <property type="match status" value="1"/>
</dbReference>
<dbReference type="GO" id="GO:0016459">
    <property type="term" value="C:myosin complex"/>
    <property type="evidence" value="ECO:0007669"/>
    <property type="project" value="UniProtKB-KW"/>
</dbReference>
<dbReference type="Pfam" id="PF16521">
    <property type="entry name" value="Myosin-VI_CBD"/>
    <property type="match status" value="1"/>
</dbReference>
<dbReference type="InterPro" id="IPR027417">
    <property type="entry name" value="P-loop_NTPase"/>
</dbReference>
<keyword evidence="5 11" id="KW-0547">Nucleotide-binding</keyword>
<keyword evidence="8 11" id="KW-0518">Myosin</keyword>
<evidence type="ECO:0000256" key="12">
    <source>
        <dbReference type="SAM" id="Coils"/>
    </source>
</evidence>
<dbReference type="SUPFAM" id="SSF52540">
    <property type="entry name" value="P-loop containing nucleoside triphosphate hydrolases"/>
    <property type="match status" value="2"/>
</dbReference>
<keyword evidence="12" id="KW-0175">Coiled coil</keyword>
<evidence type="ECO:0000256" key="7">
    <source>
        <dbReference type="ARBA" id="ARBA00022860"/>
    </source>
</evidence>
<dbReference type="GO" id="GO:0005886">
    <property type="term" value="C:plasma membrane"/>
    <property type="evidence" value="ECO:0007669"/>
    <property type="project" value="TreeGrafter"/>
</dbReference>
<keyword evidence="6 11" id="KW-0067">ATP-binding</keyword>
<dbReference type="Gene3D" id="6.10.220.10">
    <property type="match status" value="2"/>
</dbReference>
<evidence type="ECO:0000256" key="2">
    <source>
        <dbReference type="ARBA" id="ARBA00008314"/>
    </source>
</evidence>
<feature type="region of interest" description="Actin-binding" evidence="11">
    <location>
        <begin position="1882"/>
        <end position="1904"/>
    </location>
</feature>
<evidence type="ECO:0000256" key="6">
    <source>
        <dbReference type="ARBA" id="ARBA00022840"/>
    </source>
</evidence>
<organism evidence="15 16">
    <name type="scientific">Cotesia glomerata</name>
    <name type="common">Lepidopteran parasitic wasp</name>
    <name type="synonym">Apanteles glomeratus</name>
    <dbReference type="NCBI Taxonomy" id="32391"/>
    <lineage>
        <taxon>Eukaryota</taxon>
        <taxon>Metazoa</taxon>
        <taxon>Ecdysozoa</taxon>
        <taxon>Arthropoda</taxon>
        <taxon>Hexapoda</taxon>
        <taxon>Insecta</taxon>
        <taxon>Pterygota</taxon>
        <taxon>Neoptera</taxon>
        <taxon>Endopterygota</taxon>
        <taxon>Hymenoptera</taxon>
        <taxon>Apocrita</taxon>
        <taxon>Ichneumonoidea</taxon>
        <taxon>Braconidae</taxon>
        <taxon>Microgastrinae</taxon>
        <taxon>Cotesia</taxon>
    </lineage>
</organism>
<dbReference type="PANTHER" id="PTHR13140">
    <property type="entry name" value="MYOSIN"/>
    <property type="match status" value="1"/>
</dbReference>
<evidence type="ECO:0000256" key="1">
    <source>
        <dbReference type="ARBA" id="ARBA00004496"/>
    </source>
</evidence>
<dbReference type="InterPro" id="IPR001609">
    <property type="entry name" value="Myosin_head_motor_dom-like"/>
</dbReference>
<dbReference type="FunFam" id="1.20.58.530:FF:000006">
    <property type="entry name" value="Putative unconventional myosin-VI"/>
    <property type="match status" value="1"/>
</dbReference>
<protein>
    <recommendedName>
        <fullName evidence="14">Myosin motor domain-containing protein</fullName>
    </recommendedName>
</protein>
<feature type="binding site" evidence="11">
    <location>
        <begin position="1392"/>
        <end position="1399"/>
    </location>
    <ligand>
        <name>ATP</name>
        <dbReference type="ChEBI" id="CHEBI:30616"/>
    </ligand>
</feature>
<accession>A0AAV7J740</accession>
<dbReference type="GO" id="GO:0005524">
    <property type="term" value="F:ATP binding"/>
    <property type="evidence" value="ECO:0007669"/>
    <property type="project" value="UniProtKB-UniRule"/>
</dbReference>
<comment type="subcellular location">
    <subcellularLocation>
        <location evidence="1">Cytoplasm</location>
    </subcellularLocation>
</comment>
<feature type="coiled-coil region" evidence="12">
    <location>
        <begin position="2088"/>
        <end position="2154"/>
    </location>
</feature>
<keyword evidence="7" id="KW-0112">Calmodulin-binding</keyword>
<evidence type="ECO:0000256" key="5">
    <source>
        <dbReference type="ARBA" id="ARBA00022741"/>
    </source>
</evidence>
<dbReference type="GO" id="GO:0051015">
    <property type="term" value="F:actin filament binding"/>
    <property type="evidence" value="ECO:0007669"/>
    <property type="project" value="InterPro"/>
</dbReference>
<keyword evidence="4" id="KW-0597">Phosphoprotein</keyword>
<dbReference type="Proteomes" id="UP000826195">
    <property type="component" value="Unassembled WGS sequence"/>
</dbReference>
<evidence type="ECO:0000313" key="15">
    <source>
        <dbReference type="EMBL" id="KAH0568900.1"/>
    </source>
</evidence>
<dbReference type="InterPro" id="IPR049016">
    <property type="entry name" value="MYO6_lever"/>
</dbReference>